<organism evidence="8 9">
    <name type="scientific">Candidatus Nomurabacteria bacterium RIFCSPHIGHO2_01_FULL_40_24b</name>
    <dbReference type="NCBI Taxonomy" id="1801739"/>
    <lineage>
        <taxon>Bacteria</taxon>
        <taxon>Candidatus Nomuraibacteriota</taxon>
    </lineage>
</organism>
<dbReference type="InterPro" id="IPR055342">
    <property type="entry name" value="MreC_beta-barrel_core"/>
</dbReference>
<dbReference type="EMBL" id="MFTP01000002">
    <property type="protein sequence ID" value="OGI66308.1"/>
    <property type="molecule type" value="Genomic_DNA"/>
</dbReference>
<dbReference type="AlphaFoldDB" id="A0A1F6V9J7"/>
<keyword evidence="6" id="KW-0812">Transmembrane</keyword>
<protein>
    <recommendedName>
        <fullName evidence="2">Cell shape-determining protein MreC</fullName>
    </recommendedName>
    <alternativeName>
        <fullName evidence="4">Cell shape protein MreC</fullName>
    </alternativeName>
</protein>
<dbReference type="Proteomes" id="UP000177370">
    <property type="component" value="Unassembled WGS sequence"/>
</dbReference>
<accession>A0A1F6V9J7</accession>
<reference evidence="8 9" key="1">
    <citation type="journal article" date="2016" name="Nat. Commun.">
        <title>Thousands of microbial genomes shed light on interconnected biogeochemical processes in an aquifer system.</title>
        <authorList>
            <person name="Anantharaman K."/>
            <person name="Brown C.T."/>
            <person name="Hug L.A."/>
            <person name="Sharon I."/>
            <person name="Castelle C.J."/>
            <person name="Probst A.J."/>
            <person name="Thomas B.C."/>
            <person name="Singh A."/>
            <person name="Wilkins M.J."/>
            <person name="Karaoz U."/>
            <person name="Brodie E.L."/>
            <person name="Williams K.H."/>
            <person name="Hubbard S.S."/>
            <person name="Banfield J.F."/>
        </authorList>
    </citation>
    <scope>NUCLEOTIDE SEQUENCE [LARGE SCALE GENOMIC DNA]</scope>
</reference>
<feature type="transmembrane region" description="Helical" evidence="6">
    <location>
        <begin position="14"/>
        <end position="32"/>
    </location>
</feature>
<evidence type="ECO:0000313" key="8">
    <source>
        <dbReference type="EMBL" id="OGI66308.1"/>
    </source>
</evidence>
<evidence type="ECO:0000256" key="4">
    <source>
        <dbReference type="ARBA" id="ARBA00032089"/>
    </source>
</evidence>
<dbReference type="InterPro" id="IPR042177">
    <property type="entry name" value="Cell/Rod_1"/>
</dbReference>
<dbReference type="Gene3D" id="2.40.10.350">
    <property type="entry name" value="Rod shape-determining protein MreC, domain 2"/>
    <property type="match status" value="1"/>
</dbReference>
<keyword evidence="5" id="KW-0175">Coiled coil</keyword>
<proteinExistence type="inferred from homology"/>
<dbReference type="Gene3D" id="2.40.10.340">
    <property type="entry name" value="Rod shape-determining protein MreC, domain 1"/>
    <property type="match status" value="1"/>
</dbReference>
<keyword evidence="6" id="KW-0472">Membrane</keyword>
<keyword evidence="6" id="KW-1133">Transmembrane helix</keyword>
<evidence type="ECO:0000313" key="9">
    <source>
        <dbReference type="Proteomes" id="UP000177370"/>
    </source>
</evidence>
<dbReference type="GO" id="GO:0005886">
    <property type="term" value="C:plasma membrane"/>
    <property type="evidence" value="ECO:0007669"/>
    <property type="project" value="TreeGrafter"/>
</dbReference>
<dbReference type="PANTHER" id="PTHR34138:SF1">
    <property type="entry name" value="CELL SHAPE-DETERMINING PROTEIN MREC"/>
    <property type="match status" value="1"/>
</dbReference>
<evidence type="ECO:0000256" key="1">
    <source>
        <dbReference type="ARBA" id="ARBA00009369"/>
    </source>
</evidence>
<dbReference type="InterPro" id="IPR042175">
    <property type="entry name" value="Cell/Rod_MreC_2"/>
</dbReference>
<dbReference type="GO" id="GO:0008360">
    <property type="term" value="P:regulation of cell shape"/>
    <property type="evidence" value="ECO:0007669"/>
    <property type="project" value="UniProtKB-KW"/>
</dbReference>
<keyword evidence="3" id="KW-0133">Cell shape</keyword>
<dbReference type="Pfam" id="PF04085">
    <property type="entry name" value="MreC"/>
    <property type="match status" value="1"/>
</dbReference>
<comment type="similarity">
    <text evidence="1">Belongs to the MreC family.</text>
</comment>
<name>A0A1F6V9J7_9BACT</name>
<evidence type="ECO:0000256" key="3">
    <source>
        <dbReference type="ARBA" id="ARBA00022960"/>
    </source>
</evidence>
<comment type="caution">
    <text evidence="8">The sequence shown here is derived from an EMBL/GenBank/DDBJ whole genome shotgun (WGS) entry which is preliminary data.</text>
</comment>
<evidence type="ECO:0000256" key="6">
    <source>
        <dbReference type="SAM" id="Phobius"/>
    </source>
</evidence>
<dbReference type="PANTHER" id="PTHR34138">
    <property type="entry name" value="CELL SHAPE-DETERMINING PROTEIN MREC"/>
    <property type="match status" value="1"/>
</dbReference>
<sequence length="280" mass="31352">MNYLQDRKSKKKEFSYTFFFVILFSVLFYFRMNIFHGLAYVSSTIFRPVVVFGNSVRDKLGDISYFFTSKNSLIEENEDLRTKLRESEAELSNYNSILEENSKLKEILGRKREGAPMILAAILSRPNQSVYDTLVIDVGTKQGLQVGDKVFASGFVPIGRVREVYGSSSKVVLFSSSGEKTNITISLDHNIAGEFGEITTTKDVSMEIVGRGGGNFEMILPRDFFLKKGDQAVLPGIMPHVVGVVEAIISDPRDSFQKALLVSPVNIQELKFVEVEMGAR</sequence>
<feature type="domain" description="Rod shape-determining protein MreC beta-barrel core" evidence="7">
    <location>
        <begin position="122"/>
        <end position="275"/>
    </location>
</feature>
<evidence type="ECO:0000256" key="5">
    <source>
        <dbReference type="SAM" id="Coils"/>
    </source>
</evidence>
<evidence type="ECO:0000256" key="2">
    <source>
        <dbReference type="ARBA" id="ARBA00013855"/>
    </source>
</evidence>
<gene>
    <name evidence="8" type="ORF">A2647_00965</name>
</gene>
<feature type="coiled-coil region" evidence="5">
    <location>
        <begin position="70"/>
        <end position="97"/>
    </location>
</feature>
<evidence type="ECO:0000259" key="7">
    <source>
        <dbReference type="Pfam" id="PF04085"/>
    </source>
</evidence>
<dbReference type="InterPro" id="IPR007221">
    <property type="entry name" value="MreC"/>
</dbReference>